<dbReference type="PANTHER" id="PTHR10978:SF5">
    <property type="entry name" value="SUCCINATE DEHYDROGENASE CYTOCHROME B560 SUBUNIT, MITOCHONDRIAL"/>
    <property type="match status" value="1"/>
</dbReference>
<reference evidence="14 15" key="1">
    <citation type="submission" date="2019-03" db="EMBL/GenBank/DDBJ databases">
        <title>Genome sequence of Thiobacillaceae bacterium LSR1, a sulfur-oxidizing bacterium isolated from freshwater sediment.</title>
        <authorList>
            <person name="Li S."/>
        </authorList>
    </citation>
    <scope>NUCLEOTIDE SEQUENCE [LARGE SCALE GENOMIC DNA]</scope>
    <source>
        <strain evidence="14 15">LSR1</strain>
    </source>
</reference>
<evidence type="ECO:0000256" key="12">
    <source>
        <dbReference type="PIRSR" id="PIRSR000178-1"/>
    </source>
</evidence>
<feature type="binding site" description="axial binding residue" evidence="12">
    <location>
        <position position="81"/>
    </location>
    <ligand>
        <name>heme</name>
        <dbReference type="ChEBI" id="CHEBI:30413"/>
        <note>ligand shared with second transmembrane subunit</note>
    </ligand>
    <ligandPart>
        <name>Fe</name>
        <dbReference type="ChEBI" id="CHEBI:18248"/>
    </ligandPart>
</feature>
<dbReference type="GO" id="GO:0005886">
    <property type="term" value="C:plasma membrane"/>
    <property type="evidence" value="ECO:0007669"/>
    <property type="project" value="TreeGrafter"/>
</dbReference>
<keyword evidence="9 12" id="KW-0408">Iron</keyword>
<name>A0A4R1B4J2_9PROT</name>
<comment type="cofactor">
    <cofactor evidence="12">
        <name>heme</name>
        <dbReference type="ChEBI" id="CHEBI:30413"/>
    </cofactor>
    <text evidence="12">The heme is bound between the two transmembrane subunits.</text>
</comment>
<dbReference type="CDD" id="cd03499">
    <property type="entry name" value="SQR_TypeC_SdhC"/>
    <property type="match status" value="1"/>
</dbReference>
<dbReference type="PROSITE" id="PS01001">
    <property type="entry name" value="SDH_CYT_2"/>
    <property type="match status" value="1"/>
</dbReference>
<evidence type="ECO:0000256" key="3">
    <source>
        <dbReference type="ARBA" id="ARBA00007244"/>
    </source>
</evidence>
<dbReference type="GO" id="GO:0006099">
    <property type="term" value="P:tricarboxylic acid cycle"/>
    <property type="evidence" value="ECO:0007669"/>
    <property type="project" value="InterPro"/>
</dbReference>
<dbReference type="InterPro" id="IPR000701">
    <property type="entry name" value="SuccDH_FuR_B_TM-su"/>
</dbReference>
<evidence type="ECO:0000256" key="7">
    <source>
        <dbReference type="ARBA" id="ARBA00022723"/>
    </source>
</evidence>
<keyword evidence="8 13" id="KW-1133">Transmembrane helix</keyword>
<keyword evidence="5 12" id="KW-0349">Heme</keyword>
<evidence type="ECO:0000256" key="8">
    <source>
        <dbReference type="ARBA" id="ARBA00022989"/>
    </source>
</evidence>
<feature type="transmembrane region" description="Helical" evidence="13">
    <location>
        <begin position="106"/>
        <end position="125"/>
    </location>
</feature>
<keyword evidence="15" id="KW-1185">Reference proteome</keyword>
<keyword evidence="7 12" id="KW-0479">Metal-binding</keyword>
<accession>A0A4R1B4J2</accession>
<dbReference type="PIRSF" id="PIRSF000178">
    <property type="entry name" value="SDH_cyt_b560"/>
    <property type="match status" value="1"/>
</dbReference>
<dbReference type="AlphaFoldDB" id="A0A4R1B4J2"/>
<sequence length="126" mass="13328">MTTNRRPFFLDLRVIALPVGGWVSILHRASGAALALAAPVLLWLLMLSLASPAGYERARTFLAGGIGALFALAVAWATLHHLLAGLRHLGFDVGLGEARLAARRSAWAVLALAVAGTAGLALRWWP</sequence>
<evidence type="ECO:0000256" key="6">
    <source>
        <dbReference type="ARBA" id="ARBA00022692"/>
    </source>
</evidence>
<evidence type="ECO:0000256" key="5">
    <source>
        <dbReference type="ARBA" id="ARBA00022617"/>
    </source>
</evidence>
<dbReference type="Gene3D" id="1.20.1300.10">
    <property type="entry name" value="Fumarate reductase/succinate dehydrogenase, transmembrane subunit"/>
    <property type="match status" value="1"/>
</dbReference>
<evidence type="ECO:0000256" key="2">
    <source>
        <dbReference type="ARBA" id="ARBA00004141"/>
    </source>
</evidence>
<comment type="subcellular location">
    <subcellularLocation>
        <location evidence="2">Membrane</location>
        <topology evidence="2">Multi-pass membrane protein</topology>
    </subcellularLocation>
</comment>
<feature type="transmembrane region" description="Helical" evidence="13">
    <location>
        <begin position="7"/>
        <end position="25"/>
    </location>
</feature>
<dbReference type="RefSeq" id="WP_131447412.1">
    <property type="nucleotide sequence ID" value="NZ_SJZB01000041.1"/>
</dbReference>
<evidence type="ECO:0000256" key="11">
    <source>
        <dbReference type="ARBA" id="ARBA00025912"/>
    </source>
</evidence>
<dbReference type="SUPFAM" id="SSF81343">
    <property type="entry name" value="Fumarate reductase respiratory complex transmembrane subunits"/>
    <property type="match status" value="1"/>
</dbReference>
<evidence type="ECO:0000256" key="13">
    <source>
        <dbReference type="SAM" id="Phobius"/>
    </source>
</evidence>
<dbReference type="GO" id="GO:0009055">
    <property type="term" value="F:electron transfer activity"/>
    <property type="evidence" value="ECO:0007669"/>
    <property type="project" value="InterPro"/>
</dbReference>
<comment type="similarity">
    <text evidence="3">Belongs to the cytochrome b560 family.</text>
</comment>
<evidence type="ECO:0000313" key="15">
    <source>
        <dbReference type="Proteomes" id="UP000295443"/>
    </source>
</evidence>
<keyword evidence="10 13" id="KW-0472">Membrane</keyword>
<organism evidence="14 15">
    <name type="scientific">Parasulfuritortus cantonensis</name>
    <dbReference type="NCBI Taxonomy" id="2528202"/>
    <lineage>
        <taxon>Bacteria</taxon>
        <taxon>Pseudomonadati</taxon>
        <taxon>Pseudomonadota</taxon>
        <taxon>Betaproteobacteria</taxon>
        <taxon>Nitrosomonadales</taxon>
        <taxon>Thiobacillaceae</taxon>
        <taxon>Parasulfuritortus</taxon>
    </lineage>
</organism>
<feature type="transmembrane region" description="Helical" evidence="13">
    <location>
        <begin position="61"/>
        <end position="86"/>
    </location>
</feature>
<dbReference type="InterPro" id="IPR018495">
    <property type="entry name" value="Succ_DH_cyt_bsu_CS"/>
</dbReference>
<dbReference type="GO" id="GO:0046872">
    <property type="term" value="F:metal ion binding"/>
    <property type="evidence" value="ECO:0007669"/>
    <property type="project" value="UniProtKB-KW"/>
</dbReference>
<feature type="transmembrane region" description="Helical" evidence="13">
    <location>
        <begin position="31"/>
        <end position="49"/>
    </location>
</feature>
<dbReference type="NCBIfam" id="TIGR02970">
    <property type="entry name" value="succ_dehyd_cytB"/>
    <property type="match status" value="1"/>
</dbReference>
<proteinExistence type="inferred from homology"/>
<keyword evidence="6 13" id="KW-0812">Transmembrane</keyword>
<dbReference type="Pfam" id="PF01127">
    <property type="entry name" value="Sdh_cyt"/>
    <property type="match status" value="1"/>
</dbReference>
<comment type="function">
    <text evidence="1">Membrane-anchoring subunit of succinate dehydrogenase (SDH).</text>
</comment>
<protein>
    <recommendedName>
        <fullName evidence="4">Succinate dehydrogenase cytochrome b556 subunit</fullName>
    </recommendedName>
</protein>
<comment type="caution">
    <text evidence="14">The sequence shown here is derived from an EMBL/GenBank/DDBJ whole genome shotgun (WGS) entry which is preliminary data.</text>
</comment>
<dbReference type="InterPro" id="IPR014314">
    <property type="entry name" value="Succ_DH_cytb556"/>
</dbReference>
<dbReference type="PANTHER" id="PTHR10978">
    <property type="entry name" value="SUCCINATE DEHYDROGENASE CYTOCHROME B560 SUBUNIT"/>
    <property type="match status" value="1"/>
</dbReference>
<evidence type="ECO:0000256" key="10">
    <source>
        <dbReference type="ARBA" id="ARBA00023136"/>
    </source>
</evidence>
<evidence type="ECO:0000256" key="1">
    <source>
        <dbReference type="ARBA" id="ARBA00004050"/>
    </source>
</evidence>
<dbReference type="EMBL" id="SJZB01000041">
    <property type="protein sequence ID" value="TCJ13022.1"/>
    <property type="molecule type" value="Genomic_DNA"/>
</dbReference>
<dbReference type="Proteomes" id="UP000295443">
    <property type="component" value="Unassembled WGS sequence"/>
</dbReference>
<comment type="subunit">
    <text evidence="11">Part of an enzyme complex containing four subunits: a flavoprotein, an iron-sulfur protein, plus two membrane-anchoring proteins, SdhC and SdhD. The complex can form homotrimers.</text>
</comment>
<evidence type="ECO:0000256" key="9">
    <source>
        <dbReference type="ARBA" id="ARBA00023004"/>
    </source>
</evidence>
<gene>
    <name evidence="14" type="primary">sdhC</name>
    <name evidence="14" type="ORF">EZJ19_10675</name>
</gene>
<dbReference type="InterPro" id="IPR034804">
    <property type="entry name" value="SQR/QFR_C/D"/>
</dbReference>
<evidence type="ECO:0000313" key="14">
    <source>
        <dbReference type="EMBL" id="TCJ13022.1"/>
    </source>
</evidence>
<evidence type="ECO:0000256" key="4">
    <source>
        <dbReference type="ARBA" id="ARBA00020076"/>
    </source>
</evidence>